<gene>
    <name evidence="6" type="ORF">BMWSH_4449</name>
</gene>
<proteinExistence type="inferred from homology"/>
<evidence type="ECO:0000256" key="1">
    <source>
        <dbReference type="ARBA" id="ARBA00001210"/>
    </source>
</evidence>
<dbReference type="EC" id="2.4.2.52" evidence="2"/>
<dbReference type="Proteomes" id="UP000001283">
    <property type="component" value="Chromosome"/>
</dbReference>
<reference evidence="6 7" key="1">
    <citation type="journal article" date="2011" name="J. Bacteriol.">
        <title>Complete genome sequence of the industrial strain Bacillus megaterium WSH-002.</title>
        <authorList>
            <person name="Liu L."/>
            <person name="Li Y."/>
            <person name="Zhang J."/>
            <person name="Zou W."/>
            <person name="Zhou Z."/>
            <person name="Liu J."/>
            <person name="Li X."/>
            <person name="Wang L."/>
            <person name="Chen J."/>
        </authorList>
    </citation>
    <scope>NUCLEOTIDE SEQUENCE [LARGE SCALE GENOMIC DNA]</scope>
    <source>
        <strain evidence="6 7">WSH-002</strain>
    </source>
</reference>
<dbReference type="GO" id="GO:0005524">
    <property type="term" value="F:ATP binding"/>
    <property type="evidence" value="ECO:0007669"/>
    <property type="project" value="UniProtKB-KW"/>
</dbReference>
<dbReference type="GO" id="GO:0051191">
    <property type="term" value="P:prosthetic group biosynthetic process"/>
    <property type="evidence" value="ECO:0007669"/>
    <property type="project" value="TreeGrafter"/>
</dbReference>
<keyword evidence="5" id="KW-0067">ATP-binding</keyword>
<dbReference type="EMBL" id="CP003017">
    <property type="protein sequence ID" value="AEN91327.1"/>
    <property type="molecule type" value="Genomic_DNA"/>
</dbReference>
<keyword evidence="3" id="KW-0808">Transferase</keyword>
<dbReference type="NCBIfam" id="TIGR03132">
    <property type="entry name" value="malonate_mdcB"/>
    <property type="match status" value="1"/>
</dbReference>
<dbReference type="PANTHER" id="PTHR30201:SF2">
    <property type="entry name" value="2-(5''-TRIPHOSPHORIBOSYL)-3'-DEPHOSPHOCOENZYME-A SYNTHASE"/>
    <property type="match status" value="1"/>
</dbReference>
<evidence type="ECO:0000256" key="2">
    <source>
        <dbReference type="ARBA" id="ARBA00012074"/>
    </source>
</evidence>
<evidence type="ECO:0000313" key="6">
    <source>
        <dbReference type="EMBL" id="AEN91327.1"/>
    </source>
</evidence>
<dbReference type="KEGG" id="bmh:BMWSH_4449"/>
<dbReference type="RefSeq" id="WP_014461494.1">
    <property type="nucleotide sequence ID" value="NC_017138.1"/>
</dbReference>
<dbReference type="InterPro" id="IPR017555">
    <property type="entry name" value="TriPribosyl-deP-CoA_syn"/>
</dbReference>
<accession>A0A8D3X2G8</accession>
<evidence type="ECO:0000256" key="5">
    <source>
        <dbReference type="ARBA" id="ARBA00022840"/>
    </source>
</evidence>
<evidence type="ECO:0000313" key="7">
    <source>
        <dbReference type="Proteomes" id="UP000001283"/>
    </source>
</evidence>
<keyword evidence="4" id="KW-0547">Nucleotide-binding</keyword>
<evidence type="ECO:0000256" key="3">
    <source>
        <dbReference type="ARBA" id="ARBA00022679"/>
    </source>
</evidence>
<dbReference type="Gene3D" id="1.10.4200.10">
    <property type="entry name" value="Triphosphoribosyl-dephospho-CoA protein"/>
    <property type="match status" value="2"/>
</dbReference>
<comment type="catalytic activity">
    <reaction evidence="1">
        <text>3'-dephospho-CoA + ATP = 2'-(5''-triphospho-alpha-D-ribosyl)-3'-dephospho-CoA + adenine</text>
        <dbReference type="Rhea" id="RHEA:15117"/>
        <dbReference type="ChEBI" id="CHEBI:16708"/>
        <dbReference type="ChEBI" id="CHEBI:30616"/>
        <dbReference type="ChEBI" id="CHEBI:57328"/>
        <dbReference type="ChEBI" id="CHEBI:61378"/>
        <dbReference type="EC" id="2.4.2.52"/>
    </reaction>
</comment>
<dbReference type="NCBIfam" id="NF002315">
    <property type="entry name" value="PRK01237.1"/>
    <property type="match status" value="1"/>
</dbReference>
<dbReference type="AlphaFoldDB" id="A0A8D3X2G8"/>
<dbReference type="PANTHER" id="PTHR30201">
    <property type="entry name" value="TRIPHOSPHORIBOSYL-DEPHOSPHO-COA SYNTHASE"/>
    <property type="match status" value="1"/>
</dbReference>
<sequence>MRMQSIQEESKTAAVFYSRLIAKMAVTALVDEAVLTPKPGLVDAATTGSHQDMNIETLLTSAYALQPTFTQIALYSQGKQPSQTLREEIARIGREGEQIMYAATHGVNTHKGAIWALGLLASATAVCGIQASPASIAEAAGQIARYADRFCPLHSSNGLRVKKQYGVKGAAGEAQQGFPHVIHIGLPALHKARKLGIHETSARIDTLVTLIANLDDTCILHRAGPAVLEEVKMAASNVLEAGGVATLMGKQRLEALDHALLSSNASPGGSADLLAAVLFLDRISLFKES</sequence>
<dbReference type="InterPro" id="IPR002736">
    <property type="entry name" value="CitG"/>
</dbReference>
<evidence type="ECO:0000256" key="4">
    <source>
        <dbReference type="ARBA" id="ARBA00022741"/>
    </source>
</evidence>
<dbReference type="Pfam" id="PF01874">
    <property type="entry name" value="CitG"/>
    <property type="match status" value="1"/>
</dbReference>
<protein>
    <recommendedName>
        <fullName evidence="2">triphosphoribosyl-dephospho-CoA synthase</fullName>
        <ecNumber evidence="2">2.4.2.52</ecNumber>
    </recommendedName>
</protein>
<organism evidence="6 7">
    <name type="scientific">Priestia megaterium (strain WSH-002)</name>
    <name type="common">Bacillus megaterium</name>
    <dbReference type="NCBI Taxonomy" id="1006007"/>
    <lineage>
        <taxon>Bacteria</taxon>
        <taxon>Bacillati</taxon>
        <taxon>Bacillota</taxon>
        <taxon>Bacilli</taxon>
        <taxon>Bacillales</taxon>
        <taxon>Bacillaceae</taxon>
        <taxon>Priestia</taxon>
    </lineage>
</organism>
<name>A0A8D3X2G8_PRIMW</name>
<dbReference type="GO" id="GO:0046917">
    <property type="term" value="F:triphosphoribosyl-dephospho-CoA synthase activity"/>
    <property type="evidence" value="ECO:0007669"/>
    <property type="project" value="UniProtKB-EC"/>
</dbReference>
<dbReference type="HAMAP" id="MF_01883">
    <property type="entry name" value="MdcB"/>
    <property type="match status" value="1"/>
</dbReference>